<keyword evidence="3" id="KW-1185">Reference proteome</keyword>
<protein>
    <submittedName>
        <fullName evidence="2">ThuA domain-containing protein</fullName>
    </submittedName>
</protein>
<dbReference type="Gene3D" id="3.40.50.880">
    <property type="match status" value="1"/>
</dbReference>
<dbReference type="EMBL" id="JBHTKA010000007">
    <property type="protein sequence ID" value="MFD1000786.1"/>
    <property type="molecule type" value="Genomic_DNA"/>
</dbReference>
<dbReference type="InterPro" id="IPR029010">
    <property type="entry name" value="ThuA-like"/>
</dbReference>
<dbReference type="SUPFAM" id="SSF52317">
    <property type="entry name" value="Class I glutamine amidotransferase-like"/>
    <property type="match status" value="1"/>
</dbReference>
<dbReference type="Proteomes" id="UP001597112">
    <property type="component" value="Unassembled WGS sequence"/>
</dbReference>
<name>A0ABW3K6K7_9BACT</name>
<feature type="domain" description="ThuA-like" evidence="1">
    <location>
        <begin position="50"/>
        <end position="251"/>
    </location>
</feature>
<comment type="caution">
    <text evidence="2">The sequence shown here is derived from an EMBL/GenBank/DDBJ whole genome shotgun (WGS) entry which is preliminary data.</text>
</comment>
<proteinExistence type="predicted"/>
<dbReference type="PANTHER" id="PTHR40469:SF2">
    <property type="entry name" value="GALACTOSE-BINDING DOMAIN-LIKE SUPERFAMILY PROTEIN"/>
    <property type="match status" value="1"/>
</dbReference>
<dbReference type="RefSeq" id="WP_377580241.1">
    <property type="nucleotide sequence ID" value="NZ_JBHTKA010000007.1"/>
</dbReference>
<evidence type="ECO:0000313" key="2">
    <source>
        <dbReference type="EMBL" id="MFD1000786.1"/>
    </source>
</evidence>
<sequence length="282" mass="32575">MIHTRSIHSHALAALFLVLYMHVGIEVLAQQRNPQFNVIGFYTARHDAAHISYVHEANRFFAEAATKYNFKYDSTNDWNNLNASFLANYQVVLFLDTRPDSLEQRAAFQRYMEQGGAWMGFHFAGFALTSSAYPQNWDWYHNTFLGSGEYRGNTWRPTSAILRVEDKKHPSVKHIPATFKSSPNEWYSWKNDLRKNPDIKILLSIDAKSFPLGTGPKPHEIWHSGDYPVAWTNTKYRMIYINMGHNDMDYGGTNGTLSYTFQNEVQNKFVLDGVTWLGTTRK</sequence>
<accession>A0ABW3K6K7</accession>
<dbReference type="Pfam" id="PF06283">
    <property type="entry name" value="ThuA"/>
    <property type="match status" value="1"/>
</dbReference>
<reference evidence="3" key="1">
    <citation type="journal article" date="2019" name="Int. J. Syst. Evol. Microbiol.">
        <title>The Global Catalogue of Microorganisms (GCM) 10K type strain sequencing project: providing services to taxonomists for standard genome sequencing and annotation.</title>
        <authorList>
            <consortium name="The Broad Institute Genomics Platform"/>
            <consortium name="The Broad Institute Genome Sequencing Center for Infectious Disease"/>
            <person name="Wu L."/>
            <person name="Ma J."/>
        </authorList>
    </citation>
    <scope>NUCLEOTIDE SEQUENCE [LARGE SCALE GENOMIC DNA]</scope>
    <source>
        <strain evidence="3">CCUG 58938</strain>
    </source>
</reference>
<evidence type="ECO:0000313" key="3">
    <source>
        <dbReference type="Proteomes" id="UP001597112"/>
    </source>
</evidence>
<evidence type="ECO:0000259" key="1">
    <source>
        <dbReference type="Pfam" id="PF06283"/>
    </source>
</evidence>
<gene>
    <name evidence="2" type="ORF">ACFQ21_15780</name>
</gene>
<dbReference type="InterPro" id="IPR029062">
    <property type="entry name" value="Class_I_gatase-like"/>
</dbReference>
<dbReference type="PANTHER" id="PTHR40469">
    <property type="entry name" value="SECRETED GLYCOSYL HYDROLASE"/>
    <property type="match status" value="1"/>
</dbReference>
<organism evidence="2 3">
    <name type="scientific">Ohtaekwangia kribbensis</name>
    <dbReference type="NCBI Taxonomy" id="688913"/>
    <lineage>
        <taxon>Bacteria</taxon>
        <taxon>Pseudomonadati</taxon>
        <taxon>Bacteroidota</taxon>
        <taxon>Cytophagia</taxon>
        <taxon>Cytophagales</taxon>
        <taxon>Fulvivirgaceae</taxon>
        <taxon>Ohtaekwangia</taxon>
    </lineage>
</organism>